<dbReference type="SUPFAM" id="SSF56176">
    <property type="entry name" value="FAD-binding/transporter-associated domain-like"/>
    <property type="match status" value="1"/>
</dbReference>
<protein>
    <submittedName>
        <fullName evidence="8">FAD-linked oxidase</fullName>
    </submittedName>
</protein>
<keyword evidence="4" id="KW-0274">FAD</keyword>
<dbReference type="eggNOG" id="COG0277">
    <property type="taxonomic scope" value="Bacteria"/>
</dbReference>
<dbReference type="STRING" id="1386089.N865_12985"/>
<keyword evidence="3" id="KW-0285">Flavoprotein</keyword>
<dbReference type="InterPro" id="IPR006094">
    <property type="entry name" value="Oxid_FAD_bind_N"/>
</dbReference>
<comment type="cofactor">
    <cofactor evidence="1">
        <name>FAD</name>
        <dbReference type="ChEBI" id="CHEBI:57692"/>
    </cofactor>
</comment>
<dbReference type="InterPro" id="IPR016169">
    <property type="entry name" value="FAD-bd_PCMH_sub2"/>
</dbReference>
<dbReference type="InterPro" id="IPR016166">
    <property type="entry name" value="FAD-bd_PCMH"/>
</dbReference>
<feature type="domain" description="FAD-binding PCMH-type" evidence="7">
    <location>
        <begin position="33"/>
        <end position="201"/>
    </location>
</feature>
<dbReference type="InterPro" id="IPR036318">
    <property type="entry name" value="FAD-bd_PCMH-like_sf"/>
</dbReference>
<dbReference type="AlphaFoldDB" id="W9G2B6"/>
<dbReference type="PROSITE" id="PS51387">
    <property type="entry name" value="FAD_PCMH"/>
    <property type="match status" value="1"/>
</dbReference>
<accession>W9G2B6</accession>
<evidence type="ECO:0000256" key="4">
    <source>
        <dbReference type="ARBA" id="ARBA00022827"/>
    </source>
</evidence>
<evidence type="ECO:0000313" key="8">
    <source>
        <dbReference type="EMBL" id="EWT00261.1"/>
    </source>
</evidence>
<evidence type="ECO:0000256" key="6">
    <source>
        <dbReference type="SAM" id="MobiDB-lite"/>
    </source>
</evidence>
<dbReference type="GO" id="GO:0016491">
    <property type="term" value="F:oxidoreductase activity"/>
    <property type="evidence" value="ECO:0007669"/>
    <property type="project" value="UniProtKB-KW"/>
</dbReference>
<dbReference type="GO" id="GO:0071949">
    <property type="term" value="F:FAD binding"/>
    <property type="evidence" value="ECO:0007669"/>
    <property type="project" value="InterPro"/>
</dbReference>
<dbReference type="EMBL" id="AWSA01000049">
    <property type="protein sequence ID" value="EWT00261.1"/>
    <property type="molecule type" value="Genomic_DNA"/>
</dbReference>
<evidence type="ECO:0000256" key="3">
    <source>
        <dbReference type="ARBA" id="ARBA00022630"/>
    </source>
</evidence>
<feature type="region of interest" description="Disordered" evidence="6">
    <location>
        <begin position="405"/>
        <end position="424"/>
    </location>
</feature>
<feature type="region of interest" description="Disordered" evidence="6">
    <location>
        <begin position="434"/>
        <end position="453"/>
    </location>
</feature>
<dbReference type="Gene3D" id="3.40.462.20">
    <property type="match status" value="1"/>
</dbReference>
<dbReference type="Pfam" id="PF01565">
    <property type="entry name" value="FAD_binding_4"/>
    <property type="match status" value="1"/>
</dbReference>
<dbReference type="PATRIC" id="fig|1386089.3.peg.3524"/>
<comment type="similarity">
    <text evidence="2">Belongs to the oxygen-dependent FAD-linked oxidoreductase family.</text>
</comment>
<evidence type="ECO:0000256" key="1">
    <source>
        <dbReference type="ARBA" id="ARBA00001974"/>
    </source>
</evidence>
<reference evidence="8 9" key="1">
    <citation type="submission" date="2013-08" db="EMBL/GenBank/DDBJ databases">
        <title>Intrasporangium oryzae NRRL B-24470.</title>
        <authorList>
            <person name="Liu H."/>
            <person name="Wang G."/>
        </authorList>
    </citation>
    <scope>NUCLEOTIDE SEQUENCE [LARGE SCALE GENOMIC DNA]</scope>
    <source>
        <strain evidence="8 9">NRRL B-24470</strain>
    </source>
</reference>
<sequence>MPWVELADRLKGALLTPAHPEWEAARMPWTVNVDQRPAAIALCADVEDVVTAVRWAGEHGISVTAQPSGHSARRTLDGTLLLRTRGLDGIHVDLERRVARVGAGTKFGELLAALDGTGLAPLVGSNPDPSVVGFTLGGGISWLSRKHGFTANSVLSLDVVDADGSARRVDAESDPDLFWALRGGGGDFAIVTGMELRLYAADDLYGGRLLWPVHHAGAVLRAFRDLALMAPRDLSVWAHIMHFPPLPELPEPIRGRSFVTVAALCLGGEHLGEALLWRLRESAPVELDLMGPVSIAGIGDVADEPTEPMPILEHAMLLEALDDEAIDALVAATSDSATCPLMIVQVRGLGGAFADRPADGGAVCAVDAPFGLWAAGVPATPELASAIPGAFDDLDAALGRLATGRRMPNLSGEGQPDSAGYDPDTLARLQEIKRARDPRGVIRSNKPVLGPTP</sequence>
<dbReference type="InterPro" id="IPR050416">
    <property type="entry name" value="FAD-linked_Oxidoreductase"/>
</dbReference>
<keyword evidence="5" id="KW-0560">Oxidoreductase</keyword>
<dbReference type="PANTHER" id="PTHR42973:SF39">
    <property type="entry name" value="FAD-BINDING PCMH-TYPE DOMAIN-CONTAINING PROTEIN"/>
    <property type="match status" value="1"/>
</dbReference>
<evidence type="ECO:0000256" key="5">
    <source>
        <dbReference type="ARBA" id="ARBA00023002"/>
    </source>
</evidence>
<evidence type="ECO:0000256" key="2">
    <source>
        <dbReference type="ARBA" id="ARBA00005466"/>
    </source>
</evidence>
<dbReference type="PANTHER" id="PTHR42973">
    <property type="entry name" value="BINDING OXIDOREDUCTASE, PUTATIVE (AFU_ORTHOLOGUE AFUA_1G17690)-RELATED"/>
    <property type="match status" value="1"/>
</dbReference>
<evidence type="ECO:0000313" key="9">
    <source>
        <dbReference type="Proteomes" id="UP000019489"/>
    </source>
</evidence>
<gene>
    <name evidence="8" type="ORF">N865_12985</name>
</gene>
<dbReference type="Gene3D" id="3.30.43.10">
    <property type="entry name" value="Uridine Diphospho-n-acetylenolpyruvylglucosamine Reductase, domain 2"/>
    <property type="match status" value="1"/>
</dbReference>
<comment type="caution">
    <text evidence="8">The sequence shown here is derived from an EMBL/GenBank/DDBJ whole genome shotgun (WGS) entry which is preliminary data.</text>
</comment>
<evidence type="ECO:0000259" key="7">
    <source>
        <dbReference type="PROSITE" id="PS51387"/>
    </source>
</evidence>
<dbReference type="Proteomes" id="UP000019489">
    <property type="component" value="Unassembled WGS sequence"/>
</dbReference>
<name>W9G2B6_9MICO</name>
<proteinExistence type="inferred from homology"/>
<dbReference type="InterPro" id="IPR016167">
    <property type="entry name" value="FAD-bd_PCMH_sub1"/>
</dbReference>
<organism evidence="8 9">
    <name type="scientific">Intrasporangium oryzae NRRL B-24470</name>
    <dbReference type="NCBI Taxonomy" id="1386089"/>
    <lineage>
        <taxon>Bacteria</taxon>
        <taxon>Bacillati</taxon>
        <taxon>Actinomycetota</taxon>
        <taxon>Actinomycetes</taxon>
        <taxon>Micrococcales</taxon>
        <taxon>Intrasporangiaceae</taxon>
        <taxon>Intrasporangium</taxon>
    </lineage>
</organism>
<dbReference type="Gene3D" id="3.30.465.10">
    <property type="match status" value="1"/>
</dbReference>
<keyword evidence="9" id="KW-1185">Reference proteome</keyword>